<keyword evidence="1 3" id="KW-0853">WD repeat</keyword>
<dbReference type="PROSITE" id="PS00678">
    <property type="entry name" value="WD_REPEATS_1"/>
    <property type="match status" value="1"/>
</dbReference>
<proteinExistence type="predicted"/>
<reference evidence="4" key="2">
    <citation type="submission" date="2025-08" db="UniProtKB">
        <authorList>
            <consortium name="Ensembl"/>
        </authorList>
    </citation>
    <scope>IDENTIFICATION</scope>
</reference>
<dbReference type="InterPro" id="IPR001680">
    <property type="entry name" value="WD40_rpt"/>
</dbReference>
<dbReference type="InterPro" id="IPR036322">
    <property type="entry name" value="WD40_repeat_dom_sf"/>
</dbReference>
<organism evidence="4 5">
    <name type="scientific">Salarias fasciatus</name>
    <name type="common">Jewelled blenny</name>
    <name type="synonym">Blennius fasciatus</name>
    <dbReference type="NCBI Taxonomy" id="181472"/>
    <lineage>
        <taxon>Eukaryota</taxon>
        <taxon>Metazoa</taxon>
        <taxon>Chordata</taxon>
        <taxon>Craniata</taxon>
        <taxon>Vertebrata</taxon>
        <taxon>Euteleostomi</taxon>
        <taxon>Actinopterygii</taxon>
        <taxon>Neopterygii</taxon>
        <taxon>Teleostei</taxon>
        <taxon>Neoteleostei</taxon>
        <taxon>Acanthomorphata</taxon>
        <taxon>Ovalentaria</taxon>
        <taxon>Blenniimorphae</taxon>
        <taxon>Blenniiformes</taxon>
        <taxon>Blennioidei</taxon>
        <taxon>Blenniidae</taxon>
        <taxon>Salariinae</taxon>
        <taxon>Salarias</taxon>
    </lineage>
</organism>
<name>A0A672H9G3_SALFA</name>
<evidence type="ECO:0000256" key="1">
    <source>
        <dbReference type="ARBA" id="ARBA00022574"/>
    </source>
</evidence>
<reference evidence="4" key="1">
    <citation type="submission" date="2019-06" db="EMBL/GenBank/DDBJ databases">
        <authorList>
            <consortium name="Wellcome Sanger Institute Data Sharing"/>
        </authorList>
    </citation>
    <scope>NUCLEOTIDE SEQUENCE [LARGE SCALE GENOMIC DNA]</scope>
</reference>
<dbReference type="SMART" id="SM00320">
    <property type="entry name" value="WD40"/>
    <property type="match status" value="4"/>
</dbReference>
<accession>A0A672H9G3</accession>
<dbReference type="Pfam" id="PF00400">
    <property type="entry name" value="WD40"/>
    <property type="match status" value="2"/>
</dbReference>
<sequence length="400" mass="43524">MLLDFTAAMLLTWEEIKEDYFSQFELHICFGLLPAGHSSSTDVSPSPSETSGLLSLLWEIIAIITSHLPAHCVLNVLPKVCHALVHVAEDSREWQLCARKLVGSRCFPLGPKENFNWPEACIELEQLLSLWTKYPEPPSRAGVHVINPKPHSLDQQPPAPGGRVCATASRDNNVMLWELEAGPEGALLHTLTGKHGFTTHQGLISCLDCQGPLLASGGFDSTVRLWDLQAGGAYEGDSLCKCSTAVSCASNSLFKILNLHGSPVMSLAADDKYIISGGRHGAVVIYDRRADKTLKNIKLEPYLKSMNGKQVWGGDCSGMLHCFSMQPDSFGLVSDFDVGRRKKITGIHKSSGSLYTCSDDRTVKIHIPCAPPKTLSTLVQAGVLAVATGGEIVEVWRPRR</sequence>
<dbReference type="InterPro" id="IPR050349">
    <property type="entry name" value="WD_LIS1/nudF_dynein_reg"/>
</dbReference>
<keyword evidence="2" id="KW-0677">Repeat</keyword>
<feature type="repeat" description="WD" evidence="3">
    <location>
        <begin position="197"/>
        <end position="231"/>
    </location>
</feature>
<evidence type="ECO:0000256" key="3">
    <source>
        <dbReference type="PROSITE-ProRule" id="PRU00221"/>
    </source>
</evidence>
<evidence type="ECO:0000256" key="2">
    <source>
        <dbReference type="ARBA" id="ARBA00022737"/>
    </source>
</evidence>
<dbReference type="PANTHER" id="PTHR44129">
    <property type="entry name" value="WD REPEAT-CONTAINING PROTEIN POP1"/>
    <property type="match status" value="1"/>
</dbReference>
<keyword evidence="5" id="KW-1185">Reference proteome</keyword>
<dbReference type="SUPFAM" id="SSF50978">
    <property type="entry name" value="WD40 repeat-like"/>
    <property type="match status" value="1"/>
</dbReference>
<dbReference type="OMA" id="NGWIWDL"/>
<dbReference type="PROSITE" id="PS50082">
    <property type="entry name" value="WD_REPEATS_2"/>
    <property type="match status" value="1"/>
</dbReference>
<protein>
    <submittedName>
        <fullName evidence="4">F-box and WD repeat domain containing 9</fullName>
    </submittedName>
</protein>
<dbReference type="AlphaFoldDB" id="A0A672H9G3"/>
<dbReference type="Gene3D" id="2.130.10.10">
    <property type="entry name" value="YVTN repeat-like/Quinoprotein amine dehydrogenase"/>
    <property type="match status" value="1"/>
</dbReference>
<evidence type="ECO:0000313" key="5">
    <source>
        <dbReference type="Proteomes" id="UP000472267"/>
    </source>
</evidence>
<evidence type="ECO:0000313" key="4">
    <source>
        <dbReference type="Ensembl" id="ENSSFAP00005025654.1"/>
    </source>
</evidence>
<dbReference type="InterPro" id="IPR015943">
    <property type="entry name" value="WD40/YVTN_repeat-like_dom_sf"/>
</dbReference>
<dbReference type="InterPro" id="IPR019775">
    <property type="entry name" value="WD40_repeat_CS"/>
</dbReference>
<reference evidence="4" key="3">
    <citation type="submission" date="2025-09" db="UniProtKB">
        <authorList>
            <consortium name="Ensembl"/>
        </authorList>
    </citation>
    <scope>IDENTIFICATION</scope>
</reference>
<dbReference type="Proteomes" id="UP000472267">
    <property type="component" value="Chromosome 6"/>
</dbReference>
<dbReference type="Ensembl" id="ENSSFAT00005026669.1">
    <property type="protein sequence ID" value="ENSSFAP00005025654.1"/>
    <property type="gene ID" value="ENSSFAG00005013118.1"/>
</dbReference>